<organism evidence="2 3">
    <name type="scientific">Fulvivirga sediminis</name>
    <dbReference type="NCBI Taxonomy" id="2803949"/>
    <lineage>
        <taxon>Bacteria</taxon>
        <taxon>Pseudomonadati</taxon>
        <taxon>Bacteroidota</taxon>
        <taxon>Cytophagia</taxon>
        <taxon>Cytophagales</taxon>
        <taxon>Fulvivirgaceae</taxon>
        <taxon>Fulvivirga</taxon>
    </lineage>
</organism>
<dbReference type="AlphaFoldDB" id="A0A937FA86"/>
<name>A0A937FA86_9BACT</name>
<evidence type="ECO:0000313" key="2">
    <source>
        <dbReference type="EMBL" id="MBL3658141.1"/>
    </source>
</evidence>
<feature type="domain" description="PhnB-like" evidence="1">
    <location>
        <begin position="64"/>
        <end position="101"/>
    </location>
</feature>
<keyword evidence="3" id="KW-1185">Reference proteome</keyword>
<evidence type="ECO:0000259" key="1">
    <source>
        <dbReference type="Pfam" id="PF06983"/>
    </source>
</evidence>
<evidence type="ECO:0000313" key="3">
    <source>
        <dbReference type="Proteomes" id="UP000659388"/>
    </source>
</evidence>
<accession>A0A937FA86</accession>
<dbReference type="Proteomes" id="UP000659388">
    <property type="component" value="Unassembled WGS sequence"/>
</dbReference>
<reference evidence="2" key="1">
    <citation type="submission" date="2021-01" db="EMBL/GenBank/DDBJ databases">
        <title>Fulvivirga kasyanovii gen. nov., sp nov., a novel member of the phylum Bacteroidetes isolated from seawater in a mussel farm.</title>
        <authorList>
            <person name="Zhao L.-H."/>
            <person name="Wang Z.-J."/>
        </authorList>
    </citation>
    <scope>NUCLEOTIDE SEQUENCE</scope>
    <source>
        <strain evidence="2">2943</strain>
    </source>
</reference>
<dbReference type="EMBL" id="JAESIY010000011">
    <property type="protein sequence ID" value="MBL3658141.1"/>
    <property type="molecule type" value="Genomic_DNA"/>
</dbReference>
<dbReference type="InterPro" id="IPR028973">
    <property type="entry name" value="PhnB-like"/>
</dbReference>
<gene>
    <name evidence="2" type="ORF">JL102_18460</name>
</gene>
<comment type="caution">
    <text evidence="2">The sequence shown here is derived from an EMBL/GenBank/DDBJ whole genome shotgun (WGS) entry which is preliminary data.</text>
</comment>
<dbReference type="Pfam" id="PF06983">
    <property type="entry name" value="3-dmu-9_3-mt"/>
    <property type="match status" value="1"/>
</dbReference>
<proteinExistence type="predicted"/>
<protein>
    <submittedName>
        <fullName evidence="2">VOC family protein</fullName>
    </submittedName>
</protein>
<sequence length="106" mass="12240">MAIRYLRKFAEFVRKLYILNKHFLYVFAIIINCKRADQNASNSVIIDTVSNETLTGRVHMTNPKITPCLWVETTEAKAVADYYLSTFKDGKIKEHHQYENPAEADG</sequence>